<gene>
    <name evidence="1" type="ORF">AL072_32735</name>
</gene>
<evidence type="ECO:0000313" key="1">
    <source>
        <dbReference type="EMBL" id="ALG75712.1"/>
    </source>
</evidence>
<reference evidence="2" key="1">
    <citation type="submission" date="2015-08" db="EMBL/GenBank/DDBJ databases">
        <title>Complete Genome Sequence of Azospirillum thiophilum BV-S.</title>
        <authorList>
            <person name="Fomenkov A."/>
            <person name="Vincze T."/>
            <person name="Grabovich M."/>
            <person name="Dubinina G."/>
            <person name="Orlova M."/>
            <person name="Belousova E."/>
            <person name="Roberts R.J."/>
        </authorList>
    </citation>
    <scope>NUCLEOTIDE SEQUENCE [LARGE SCALE GENOMIC DNA]</scope>
    <source>
        <strain evidence="2">BV-S</strain>
    </source>
</reference>
<protein>
    <submittedName>
        <fullName evidence="1">Uncharacterized protein</fullName>
    </submittedName>
</protein>
<evidence type="ECO:0000313" key="2">
    <source>
        <dbReference type="Proteomes" id="UP000069935"/>
    </source>
</evidence>
<dbReference type="EMBL" id="CP012408">
    <property type="protein sequence ID" value="ALG75712.1"/>
    <property type="molecule type" value="Genomic_DNA"/>
</dbReference>
<reference evidence="1 2" key="2">
    <citation type="journal article" date="2016" name="Genome Announc.">
        <title>Complete Genome Sequence of a Strain of Azospirillum thiophilum Isolated from a Sulfide Spring.</title>
        <authorList>
            <person name="Fomenkov A."/>
            <person name="Vincze T."/>
            <person name="Grabovich M."/>
            <person name="Anton B.P."/>
            <person name="Dubinina G."/>
            <person name="Orlova M."/>
            <person name="Belousova E."/>
            <person name="Roberts R.J."/>
        </authorList>
    </citation>
    <scope>NUCLEOTIDE SEQUENCE [LARGE SCALE GENOMIC DNA]</scope>
    <source>
        <strain evidence="1 2">BV-S</strain>
    </source>
</reference>
<organism evidence="1 2">
    <name type="scientific">Azospirillum thiophilum</name>
    <dbReference type="NCBI Taxonomy" id="528244"/>
    <lineage>
        <taxon>Bacteria</taxon>
        <taxon>Pseudomonadati</taxon>
        <taxon>Pseudomonadota</taxon>
        <taxon>Alphaproteobacteria</taxon>
        <taxon>Rhodospirillales</taxon>
        <taxon>Azospirillaceae</taxon>
        <taxon>Azospirillum</taxon>
    </lineage>
</organism>
<sequence>MSIDLNRLIARHQDRLDIGIASDAEIVRVIVDKIDDAPVSEIDAWHIIALRDRSGDEGADVSLRYLGFAHRGPWITSDVLSISRDLSAIQTRTKVYTLLDPAPGEMIHPRLVGLVKQALVRWGFDEALDLGVSDRDTTRME</sequence>
<dbReference type="AlphaFoldDB" id="A0AAC8ZWU4"/>
<accession>A0AAC8ZWU4</accession>
<proteinExistence type="predicted"/>
<name>A0AAC8ZWU4_9PROT</name>
<dbReference type="KEGG" id="ati:AL072_32735"/>
<dbReference type="Proteomes" id="UP000069935">
    <property type="component" value="Chromosome 8"/>
</dbReference>
<dbReference type="RefSeq" id="WP_045586326.1">
    <property type="nucleotide sequence ID" value="NZ_CP012408.1"/>
</dbReference>
<keyword evidence="2" id="KW-1185">Reference proteome</keyword>